<keyword evidence="3" id="KW-1185">Reference proteome</keyword>
<dbReference type="Gene3D" id="2.40.30.10">
    <property type="entry name" value="Translation factors"/>
    <property type="match status" value="1"/>
</dbReference>
<evidence type="ECO:0000313" key="3">
    <source>
        <dbReference type="Proteomes" id="UP001081071"/>
    </source>
</evidence>
<dbReference type="PROSITE" id="PS51384">
    <property type="entry name" value="FAD_FR"/>
    <property type="match status" value="1"/>
</dbReference>
<organism evidence="2 3">
    <name type="scientific">Rhodococcus ruber</name>
    <dbReference type="NCBI Taxonomy" id="1830"/>
    <lineage>
        <taxon>Bacteria</taxon>
        <taxon>Bacillati</taxon>
        <taxon>Actinomycetota</taxon>
        <taxon>Actinomycetes</taxon>
        <taxon>Mycobacteriales</taxon>
        <taxon>Nocardiaceae</taxon>
        <taxon>Rhodococcus</taxon>
    </lineage>
</organism>
<sequence>MSVMPKVQRPKSRRMTALTATDNVEISPSFRRVTVGGDGVADLDYLGFDQVVRFFFPRDGQMQLQMPTVSNDAWMAQFLLQPKSRRPWVRNYTIRRFRPDASEIDIDFVRHGDVSPASRWAENAQPGDPVGIFDEGITYLPPSDAQWHLLAGEESAVPAILSILECVPDDLHAEVFLEVPLASDIPETVIAPRSTRINWIVRDNPSEVPGTQLLREIKDSTLPPGRFYTWVAGEHKLPTGLRRHLVNDRGIPKSDITFGGYWRHGKSSPG</sequence>
<dbReference type="InterPro" id="IPR039261">
    <property type="entry name" value="FNR_nucleotide-bd"/>
</dbReference>
<gene>
    <name evidence="2" type="ORF">O4220_10435</name>
</gene>
<dbReference type="CDD" id="cd06193">
    <property type="entry name" value="siderophore_interacting"/>
    <property type="match status" value="1"/>
</dbReference>
<evidence type="ECO:0000313" key="2">
    <source>
        <dbReference type="EMBL" id="MCZ4518936.1"/>
    </source>
</evidence>
<dbReference type="SUPFAM" id="SSF63380">
    <property type="entry name" value="Riboflavin synthase domain-like"/>
    <property type="match status" value="1"/>
</dbReference>
<evidence type="ECO:0000259" key="1">
    <source>
        <dbReference type="PROSITE" id="PS51384"/>
    </source>
</evidence>
<reference evidence="2" key="1">
    <citation type="submission" date="2022-12" db="EMBL/GenBank/DDBJ databases">
        <authorList>
            <person name="Krivoruchko A.V."/>
            <person name="Elkin A."/>
        </authorList>
    </citation>
    <scope>NUCLEOTIDE SEQUENCE</scope>
    <source>
        <strain evidence="2">IEGM 1391</strain>
    </source>
</reference>
<accession>A0ABT4MD79</accession>
<dbReference type="InterPro" id="IPR013113">
    <property type="entry name" value="SIP_FAD-bd"/>
</dbReference>
<dbReference type="PANTHER" id="PTHR30157">
    <property type="entry name" value="FERRIC REDUCTASE, NADPH-DEPENDENT"/>
    <property type="match status" value="1"/>
</dbReference>
<comment type="caution">
    <text evidence="2">The sequence shown here is derived from an EMBL/GenBank/DDBJ whole genome shotgun (WGS) entry which is preliminary data.</text>
</comment>
<dbReference type="Proteomes" id="UP001081071">
    <property type="component" value="Unassembled WGS sequence"/>
</dbReference>
<dbReference type="PANTHER" id="PTHR30157:SF0">
    <property type="entry name" value="NADPH-DEPENDENT FERRIC-CHELATE REDUCTASE"/>
    <property type="match status" value="1"/>
</dbReference>
<dbReference type="InterPro" id="IPR017927">
    <property type="entry name" value="FAD-bd_FR_type"/>
</dbReference>
<dbReference type="InterPro" id="IPR007037">
    <property type="entry name" value="SIP_rossman_dom"/>
</dbReference>
<name>A0ABT4MD79_9NOCA</name>
<dbReference type="Pfam" id="PF04954">
    <property type="entry name" value="SIP"/>
    <property type="match status" value="1"/>
</dbReference>
<dbReference type="RefSeq" id="WP_269603856.1">
    <property type="nucleotide sequence ID" value="NZ_JAPWIJ010000004.1"/>
</dbReference>
<protein>
    <submittedName>
        <fullName evidence="2">Siderophore-interacting protein</fullName>
    </submittedName>
</protein>
<dbReference type="EMBL" id="JAPWIJ010000004">
    <property type="protein sequence ID" value="MCZ4518936.1"/>
    <property type="molecule type" value="Genomic_DNA"/>
</dbReference>
<dbReference type="InterPro" id="IPR039374">
    <property type="entry name" value="SIP_fam"/>
</dbReference>
<dbReference type="InterPro" id="IPR017938">
    <property type="entry name" value="Riboflavin_synthase-like_b-brl"/>
</dbReference>
<feature type="domain" description="FAD-binding FR-type" evidence="1">
    <location>
        <begin position="13"/>
        <end position="142"/>
    </location>
</feature>
<proteinExistence type="predicted"/>
<dbReference type="Pfam" id="PF08021">
    <property type="entry name" value="FAD_binding_9"/>
    <property type="match status" value="1"/>
</dbReference>
<dbReference type="Gene3D" id="3.40.50.80">
    <property type="entry name" value="Nucleotide-binding domain of ferredoxin-NADP reductase (FNR) module"/>
    <property type="match status" value="1"/>
</dbReference>